<dbReference type="STRING" id="78915.A0A4P9XMV2"/>
<feature type="binding site" evidence="9">
    <location>
        <position position="59"/>
    </location>
    <ligand>
        <name>ATP</name>
        <dbReference type="ChEBI" id="CHEBI:30616"/>
    </ligand>
</feature>
<evidence type="ECO:0000256" key="6">
    <source>
        <dbReference type="ARBA" id="ARBA00022840"/>
    </source>
</evidence>
<comment type="similarity">
    <text evidence="10">Belongs to the protein kinase superfamily.</text>
</comment>
<feature type="domain" description="Protein kinase" evidence="11">
    <location>
        <begin position="29"/>
        <end position="360"/>
    </location>
</feature>
<dbReference type="Gene3D" id="1.10.510.10">
    <property type="entry name" value="Transferase(Phosphotransferase) domain 1"/>
    <property type="match status" value="2"/>
</dbReference>
<evidence type="ECO:0000313" key="12">
    <source>
        <dbReference type="EMBL" id="RKP07226.1"/>
    </source>
</evidence>
<keyword evidence="5 12" id="KW-0418">Kinase</keyword>
<name>A0A4P9XMV2_9FUNG</name>
<dbReference type="SMART" id="SM00220">
    <property type="entry name" value="S_TKc"/>
    <property type="match status" value="1"/>
</dbReference>
<evidence type="ECO:0000256" key="3">
    <source>
        <dbReference type="ARBA" id="ARBA00022679"/>
    </source>
</evidence>
<dbReference type="InterPro" id="IPR052239">
    <property type="entry name" value="Ser/Thr-specific_kinases"/>
</dbReference>
<keyword evidence="4 9" id="KW-0547">Nucleotide-binding</keyword>
<dbReference type="InterPro" id="IPR011009">
    <property type="entry name" value="Kinase-like_dom_sf"/>
</dbReference>
<dbReference type="Pfam" id="PF00069">
    <property type="entry name" value="Pkinase"/>
    <property type="match status" value="2"/>
</dbReference>
<evidence type="ECO:0000256" key="9">
    <source>
        <dbReference type="PROSITE-ProRule" id="PRU10141"/>
    </source>
</evidence>
<reference evidence="13" key="1">
    <citation type="journal article" date="2018" name="Nat. Microbiol.">
        <title>Leveraging single-cell genomics to expand the fungal tree of life.</title>
        <authorList>
            <person name="Ahrendt S.R."/>
            <person name="Quandt C.A."/>
            <person name="Ciobanu D."/>
            <person name="Clum A."/>
            <person name="Salamov A."/>
            <person name="Andreopoulos B."/>
            <person name="Cheng J.F."/>
            <person name="Woyke T."/>
            <person name="Pelin A."/>
            <person name="Henrissat B."/>
            <person name="Reynolds N.K."/>
            <person name="Benny G.L."/>
            <person name="Smith M.E."/>
            <person name="James T.Y."/>
            <person name="Grigoriev I.V."/>
        </authorList>
    </citation>
    <scope>NUCLEOTIDE SEQUENCE [LARGE SCALE GENOMIC DNA]</scope>
    <source>
        <strain evidence="13">RSA 1356</strain>
    </source>
</reference>
<evidence type="ECO:0000313" key="13">
    <source>
        <dbReference type="Proteomes" id="UP000271241"/>
    </source>
</evidence>
<dbReference type="InterPro" id="IPR000719">
    <property type="entry name" value="Prot_kinase_dom"/>
</dbReference>
<dbReference type="EC" id="2.7.11.1" evidence="1"/>
<evidence type="ECO:0000259" key="11">
    <source>
        <dbReference type="PROSITE" id="PS50011"/>
    </source>
</evidence>
<comment type="catalytic activity">
    <reaction evidence="7">
        <text>L-threonyl-[protein] + ATP = O-phospho-L-threonyl-[protein] + ADP + H(+)</text>
        <dbReference type="Rhea" id="RHEA:46608"/>
        <dbReference type="Rhea" id="RHEA-COMP:11060"/>
        <dbReference type="Rhea" id="RHEA-COMP:11605"/>
        <dbReference type="ChEBI" id="CHEBI:15378"/>
        <dbReference type="ChEBI" id="CHEBI:30013"/>
        <dbReference type="ChEBI" id="CHEBI:30616"/>
        <dbReference type="ChEBI" id="CHEBI:61977"/>
        <dbReference type="ChEBI" id="CHEBI:456216"/>
        <dbReference type="EC" id="2.7.11.1"/>
    </reaction>
</comment>
<keyword evidence="2 10" id="KW-0723">Serine/threonine-protein kinase</keyword>
<evidence type="ECO:0000256" key="4">
    <source>
        <dbReference type="ARBA" id="ARBA00022741"/>
    </source>
</evidence>
<keyword evidence="6 9" id="KW-0067">ATP-binding</keyword>
<dbReference type="GO" id="GO:0004674">
    <property type="term" value="F:protein serine/threonine kinase activity"/>
    <property type="evidence" value="ECO:0007669"/>
    <property type="project" value="UniProtKB-KW"/>
</dbReference>
<evidence type="ECO:0000256" key="7">
    <source>
        <dbReference type="ARBA" id="ARBA00047899"/>
    </source>
</evidence>
<dbReference type="GO" id="GO:0005794">
    <property type="term" value="C:Golgi apparatus"/>
    <property type="evidence" value="ECO:0007669"/>
    <property type="project" value="TreeGrafter"/>
</dbReference>
<dbReference type="CDD" id="cd13986">
    <property type="entry name" value="STKc_16"/>
    <property type="match status" value="1"/>
</dbReference>
<dbReference type="InterPro" id="IPR008271">
    <property type="entry name" value="Ser/Thr_kinase_AS"/>
</dbReference>
<gene>
    <name evidence="12" type="ORF">THASP1DRAFT_30961</name>
</gene>
<keyword evidence="13" id="KW-1185">Reference proteome</keyword>
<dbReference type="GO" id="GO:0005524">
    <property type="term" value="F:ATP binding"/>
    <property type="evidence" value="ECO:0007669"/>
    <property type="project" value="UniProtKB-UniRule"/>
</dbReference>
<evidence type="ECO:0000256" key="8">
    <source>
        <dbReference type="ARBA" id="ARBA00048679"/>
    </source>
</evidence>
<keyword evidence="3" id="KW-0808">Transferase</keyword>
<dbReference type="SUPFAM" id="SSF56112">
    <property type="entry name" value="Protein kinase-like (PK-like)"/>
    <property type="match status" value="1"/>
</dbReference>
<dbReference type="PROSITE" id="PS00108">
    <property type="entry name" value="PROTEIN_KINASE_ST"/>
    <property type="match status" value="1"/>
</dbReference>
<comment type="catalytic activity">
    <reaction evidence="8">
        <text>L-seryl-[protein] + ATP = O-phospho-L-seryl-[protein] + ADP + H(+)</text>
        <dbReference type="Rhea" id="RHEA:17989"/>
        <dbReference type="Rhea" id="RHEA-COMP:9863"/>
        <dbReference type="Rhea" id="RHEA-COMP:11604"/>
        <dbReference type="ChEBI" id="CHEBI:15378"/>
        <dbReference type="ChEBI" id="CHEBI:29999"/>
        <dbReference type="ChEBI" id="CHEBI:30616"/>
        <dbReference type="ChEBI" id="CHEBI:83421"/>
        <dbReference type="ChEBI" id="CHEBI:456216"/>
        <dbReference type="EC" id="2.7.11.1"/>
    </reaction>
</comment>
<dbReference type="PANTHER" id="PTHR45998:SF2">
    <property type="entry name" value="SERINE_THREONINE-PROTEIN KINASE 16"/>
    <property type="match status" value="1"/>
</dbReference>
<protein>
    <recommendedName>
        <fullName evidence="1">non-specific serine/threonine protein kinase</fullName>
        <ecNumber evidence="1">2.7.11.1</ecNumber>
    </recommendedName>
</protein>
<evidence type="ECO:0000256" key="10">
    <source>
        <dbReference type="RuleBase" id="RU000304"/>
    </source>
</evidence>
<dbReference type="GO" id="GO:0006624">
    <property type="term" value="P:vacuolar protein processing"/>
    <property type="evidence" value="ECO:0007669"/>
    <property type="project" value="TreeGrafter"/>
</dbReference>
<dbReference type="GO" id="GO:0032889">
    <property type="term" value="P:regulation of vacuole fusion, non-autophagic"/>
    <property type="evidence" value="ECO:0007669"/>
    <property type="project" value="TreeGrafter"/>
</dbReference>
<dbReference type="InterPro" id="IPR017441">
    <property type="entry name" value="Protein_kinase_ATP_BS"/>
</dbReference>
<dbReference type="EMBL" id="KZ992748">
    <property type="protein sequence ID" value="RKP07226.1"/>
    <property type="molecule type" value="Genomic_DNA"/>
</dbReference>
<dbReference type="PANTHER" id="PTHR45998">
    <property type="entry name" value="SERINE/THREONINE-PROTEIN KINASE 16"/>
    <property type="match status" value="1"/>
</dbReference>
<accession>A0A4P9XMV2</accession>
<evidence type="ECO:0000256" key="2">
    <source>
        <dbReference type="ARBA" id="ARBA00022527"/>
    </source>
</evidence>
<proteinExistence type="inferred from homology"/>
<sequence>MLGTLRESFYATFGCCLPTPLMHINGRTLKVVKLLGEGGFSLVYLVQDPVTRRLFAVKKVHCAGNALGSGGDSTQDSVRQAVREAEMTRLFDHPNIIKVLDVCVTQDRSGAGKTVYLFLPYYKHGNVQDALVKRKADGTRFSERQIIDMFHGVCQAVRQLHCYDLPIVPARRNNSLGRNPPGEDENSMELDDAEAQAAERRVVYAHRDIKPGNVLIGDDGATPILMDFGSIARAKVVIRTRQQALQEQDRAAEHCTMAYRAPELFDVKTGTTLDERVDIWSLGCLLYAMAYGESPFESAGTEAGGSIAMAVQNGRYQFPAGDSYYSEKLQELIKSMLVVDPKQRPDIHQTIERVEAHQQQLGSS</sequence>
<organism evidence="12 13">
    <name type="scientific">Thamnocephalis sphaerospora</name>
    <dbReference type="NCBI Taxonomy" id="78915"/>
    <lineage>
        <taxon>Eukaryota</taxon>
        <taxon>Fungi</taxon>
        <taxon>Fungi incertae sedis</taxon>
        <taxon>Zoopagomycota</taxon>
        <taxon>Zoopagomycotina</taxon>
        <taxon>Zoopagomycetes</taxon>
        <taxon>Zoopagales</taxon>
        <taxon>Sigmoideomycetaceae</taxon>
        <taxon>Thamnocephalis</taxon>
    </lineage>
</organism>
<dbReference type="PROSITE" id="PS00107">
    <property type="entry name" value="PROTEIN_KINASE_ATP"/>
    <property type="match status" value="1"/>
</dbReference>
<dbReference type="GO" id="GO:0005773">
    <property type="term" value="C:vacuole"/>
    <property type="evidence" value="ECO:0007669"/>
    <property type="project" value="GOC"/>
</dbReference>
<dbReference type="AlphaFoldDB" id="A0A4P9XMV2"/>
<evidence type="ECO:0000256" key="1">
    <source>
        <dbReference type="ARBA" id="ARBA00012513"/>
    </source>
</evidence>
<dbReference type="PROSITE" id="PS50011">
    <property type="entry name" value="PROTEIN_KINASE_DOM"/>
    <property type="match status" value="1"/>
</dbReference>
<evidence type="ECO:0000256" key="5">
    <source>
        <dbReference type="ARBA" id="ARBA00022777"/>
    </source>
</evidence>
<dbReference type="Proteomes" id="UP000271241">
    <property type="component" value="Unassembled WGS sequence"/>
</dbReference>
<dbReference type="OrthoDB" id="248923at2759"/>